<dbReference type="EMBL" id="CARXXK010000001">
    <property type="protein sequence ID" value="CAI6343771.1"/>
    <property type="molecule type" value="Genomic_DNA"/>
</dbReference>
<feature type="compositionally biased region" description="Basic and acidic residues" evidence="1">
    <location>
        <begin position="9"/>
        <end position="18"/>
    </location>
</feature>
<comment type="caution">
    <text evidence="2">The sequence shown here is derived from an EMBL/GenBank/DDBJ whole genome shotgun (WGS) entry which is preliminary data.</text>
</comment>
<gene>
    <name evidence="2" type="ORF">MEUPH1_LOCUS992</name>
</gene>
<dbReference type="Proteomes" id="UP001160148">
    <property type="component" value="Unassembled WGS sequence"/>
</dbReference>
<evidence type="ECO:0000256" key="1">
    <source>
        <dbReference type="SAM" id="MobiDB-lite"/>
    </source>
</evidence>
<dbReference type="AlphaFoldDB" id="A0AAV0VQ09"/>
<accession>A0AAV0VQ09</accession>
<evidence type="ECO:0000313" key="3">
    <source>
        <dbReference type="Proteomes" id="UP001160148"/>
    </source>
</evidence>
<keyword evidence="3" id="KW-1185">Reference proteome</keyword>
<proteinExistence type="predicted"/>
<name>A0AAV0VQ09_9HEMI</name>
<reference evidence="2 3" key="1">
    <citation type="submission" date="2023-01" db="EMBL/GenBank/DDBJ databases">
        <authorList>
            <person name="Whitehead M."/>
        </authorList>
    </citation>
    <scope>NUCLEOTIDE SEQUENCE [LARGE SCALE GENOMIC DNA]</scope>
</reference>
<feature type="region of interest" description="Disordered" evidence="1">
    <location>
        <begin position="1"/>
        <end position="20"/>
    </location>
</feature>
<organism evidence="2 3">
    <name type="scientific">Macrosiphum euphorbiae</name>
    <name type="common">potato aphid</name>
    <dbReference type="NCBI Taxonomy" id="13131"/>
    <lineage>
        <taxon>Eukaryota</taxon>
        <taxon>Metazoa</taxon>
        <taxon>Ecdysozoa</taxon>
        <taxon>Arthropoda</taxon>
        <taxon>Hexapoda</taxon>
        <taxon>Insecta</taxon>
        <taxon>Pterygota</taxon>
        <taxon>Neoptera</taxon>
        <taxon>Paraneoptera</taxon>
        <taxon>Hemiptera</taxon>
        <taxon>Sternorrhyncha</taxon>
        <taxon>Aphidomorpha</taxon>
        <taxon>Aphidoidea</taxon>
        <taxon>Aphididae</taxon>
        <taxon>Macrosiphini</taxon>
        <taxon>Macrosiphum</taxon>
    </lineage>
</organism>
<protein>
    <submittedName>
        <fullName evidence="2">Uncharacterized protein</fullName>
    </submittedName>
</protein>
<evidence type="ECO:0000313" key="2">
    <source>
        <dbReference type="EMBL" id="CAI6343771.1"/>
    </source>
</evidence>
<sequence>MSPNQDPPCHGERAHEPLYRPCQDFHTPDLYFIRAQKPPTLTGWSRKVLSPPATASKQTLKENSKPLREGHYKLNRYIKRIRTIYA</sequence>